<protein>
    <submittedName>
        <fullName evidence="3">Uncharacterized protein</fullName>
    </submittedName>
</protein>
<proteinExistence type="predicted"/>
<feature type="region of interest" description="Disordered" evidence="2">
    <location>
        <begin position="1"/>
        <end position="20"/>
    </location>
</feature>
<evidence type="ECO:0000313" key="4">
    <source>
        <dbReference type="Proteomes" id="UP001144673"/>
    </source>
</evidence>
<evidence type="ECO:0000313" key="3">
    <source>
        <dbReference type="EMBL" id="KAJ4159914.1"/>
    </source>
</evidence>
<dbReference type="Proteomes" id="UP001144673">
    <property type="component" value="Unassembled WGS sequence"/>
</dbReference>
<comment type="caution">
    <text evidence="3">The sequence shown here is derived from an EMBL/GenBank/DDBJ whole genome shotgun (WGS) entry which is preliminary data.</text>
</comment>
<dbReference type="InterPro" id="IPR021858">
    <property type="entry name" value="Fun_TF"/>
</dbReference>
<dbReference type="EMBL" id="JAJHUN010000003">
    <property type="protein sequence ID" value="KAJ4159914.1"/>
    <property type="molecule type" value="Genomic_DNA"/>
</dbReference>
<feature type="region of interest" description="Disordered" evidence="2">
    <location>
        <begin position="34"/>
        <end position="70"/>
    </location>
</feature>
<evidence type="ECO:0000256" key="2">
    <source>
        <dbReference type="SAM" id="MobiDB-lite"/>
    </source>
</evidence>
<dbReference type="AlphaFoldDB" id="A0A9W8UR77"/>
<feature type="compositionally biased region" description="Polar residues" evidence="2">
    <location>
        <begin position="1"/>
        <end position="16"/>
    </location>
</feature>
<gene>
    <name evidence="3" type="ORF">LMH87_007850</name>
</gene>
<organism evidence="3 4">
    <name type="scientific">Akanthomyces muscarius</name>
    <name type="common">Entomopathogenic fungus</name>
    <name type="synonym">Lecanicillium muscarium</name>
    <dbReference type="NCBI Taxonomy" id="2231603"/>
    <lineage>
        <taxon>Eukaryota</taxon>
        <taxon>Fungi</taxon>
        <taxon>Dikarya</taxon>
        <taxon>Ascomycota</taxon>
        <taxon>Pezizomycotina</taxon>
        <taxon>Sordariomycetes</taxon>
        <taxon>Hypocreomycetidae</taxon>
        <taxon>Hypocreales</taxon>
        <taxon>Cordycipitaceae</taxon>
        <taxon>Akanthomyces</taxon>
    </lineage>
</organism>
<name>A0A9W8UR77_AKAMU</name>
<accession>A0A9W8UR77</accession>
<keyword evidence="1" id="KW-0539">Nucleus</keyword>
<evidence type="ECO:0000256" key="1">
    <source>
        <dbReference type="ARBA" id="ARBA00023242"/>
    </source>
</evidence>
<sequence>MSFTFVTSTGAGQSPSAAKKVRGHVTRVVFAQRRADRAQAQDRGHSGTTKQKFQAKRKAAVKNRGETQASANGAISNVSIPLAPCHKSAEILEEFWSIILSGHDGGGGADLEYASWREMLASEPAFLEATMAAAMNYWCASNLKSRAQKHREKAVDMMIDRIKNHQLHTDGFLGAALTMAVSERLLGTEQNWQMHIRGITGAVQARRQRGIKGLSATFDDLMVLDGPNEVFGFPRVFHSDIIRELTLDSSSNQAVLTIASMAKDVAYLRQLRNQSPDSVAQANKVPLRASEAWLRVSIKCHVLRTHQNPFVRSTAKAMELILNMTCPPQPIGRATELAAQLKEALSELPGRSWDVPLKRPDSNKQKKSVANLAKQIWLSSVARQEE</sequence>
<dbReference type="Pfam" id="PF11951">
    <property type="entry name" value="Fungal_trans_2"/>
    <property type="match status" value="1"/>
</dbReference>
<feature type="compositionally biased region" description="Basic and acidic residues" evidence="2">
    <location>
        <begin position="34"/>
        <end position="45"/>
    </location>
</feature>
<reference evidence="3" key="1">
    <citation type="journal article" date="2023" name="Access Microbiol">
        <title>De-novo genome assembly for Akanthomyces muscarius, a biocontrol agent of insect agricultural pests.</title>
        <authorList>
            <person name="Erdos Z."/>
            <person name="Studholme D.J."/>
            <person name="Raymond B."/>
            <person name="Sharma M."/>
        </authorList>
    </citation>
    <scope>NUCLEOTIDE SEQUENCE</scope>
    <source>
        <strain evidence="3">Ve6</strain>
    </source>
</reference>
<dbReference type="RefSeq" id="XP_056057719.1">
    <property type="nucleotide sequence ID" value="XM_056200243.1"/>
</dbReference>
<keyword evidence="4" id="KW-1185">Reference proteome</keyword>
<dbReference type="GeneID" id="80895009"/>